<reference evidence="2" key="1">
    <citation type="submission" date="2022-01" db="UniProtKB">
        <authorList>
            <consortium name="EnsemblMetazoa"/>
        </authorList>
    </citation>
    <scope>IDENTIFICATION</scope>
</reference>
<dbReference type="GeneID" id="106663418"/>
<accession>A0A8I6RCW2</accession>
<protein>
    <submittedName>
        <fullName evidence="2">Uncharacterized protein</fullName>
    </submittedName>
</protein>
<keyword evidence="3" id="KW-1185">Reference proteome</keyword>
<dbReference type="RefSeq" id="XP_014243723.1">
    <property type="nucleotide sequence ID" value="XM_014388237.2"/>
</dbReference>
<name>A0A8I6RCW2_CIMLE</name>
<dbReference type="EnsemblMetazoa" id="XM_014388237.2">
    <property type="protein sequence ID" value="XP_014243723.1"/>
    <property type="gene ID" value="LOC106663418"/>
</dbReference>
<feature type="region of interest" description="Disordered" evidence="1">
    <location>
        <begin position="70"/>
        <end position="95"/>
    </location>
</feature>
<feature type="compositionally biased region" description="Basic and acidic residues" evidence="1">
    <location>
        <begin position="70"/>
        <end position="83"/>
    </location>
</feature>
<evidence type="ECO:0000256" key="1">
    <source>
        <dbReference type="SAM" id="MobiDB-lite"/>
    </source>
</evidence>
<dbReference type="AlphaFoldDB" id="A0A8I6RCW2"/>
<dbReference type="KEGG" id="clec:106663418"/>
<evidence type="ECO:0000313" key="2">
    <source>
        <dbReference type="EnsemblMetazoa" id="XP_014243723.1"/>
    </source>
</evidence>
<sequence length="168" mass="19428">MRKYVSFSLVYFIFNLRGSSTYFAKSSLNYGMRLSTVGWSEGRREFEPTSGPLPEPEREVKGDRFVLEGRSRVSSGNEERHGTNEGPRIDSVNDTQEGPWVKRALRLARGLYMPHVSRVPKYKSKLPMNDFHGIMTNPNTKQTFRYQDMWNNLLQRLLEKGQLGESMS</sequence>
<evidence type="ECO:0000313" key="3">
    <source>
        <dbReference type="Proteomes" id="UP000494040"/>
    </source>
</evidence>
<proteinExistence type="predicted"/>
<organism evidence="2 3">
    <name type="scientific">Cimex lectularius</name>
    <name type="common">Bed bug</name>
    <name type="synonym">Acanthia lectularia</name>
    <dbReference type="NCBI Taxonomy" id="79782"/>
    <lineage>
        <taxon>Eukaryota</taxon>
        <taxon>Metazoa</taxon>
        <taxon>Ecdysozoa</taxon>
        <taxon>Arthropoda</taxon>
        <taxon>Hexapoda</taxon>
        <taxon>Insecta</taxon>
        <taxon>Pterygota</taxon>
        <taxon>Neoptera</taxon>
        <taxon>Paraneoptera</taxon>
        <taxon>Hemiptera</taxon>
        <taxon>Heteroptera</taxon>
        <taxon>Panheteroptera</taxon>
        <taxon>Cimicomorpha</taxon>
        <taxon>Cimicidae</taxon>
        <taxon>Cimex</taxon>
    </lineage>
</organism>
<dbReference type="Proteomes" id="UP000494040">
    <property type="component" value="Unassembled WGS sequence"/>
</dbReference>